<evidence type="ECO:0000313" key="2">
    <source>
        <dbReference type="EMBL" id="HIV29262.1"/>
    </source>
</evidence>
<reference evidence="2" key="2">
    <citation type="journal article" date="2021" name="PeerJ">
        <title>Extensive microbial diversity within the chicken gut microbiome revealed by metagenomics and culture.</title>
        <authorList>
            <person name="Gilroy R."/>
            <person name="Ravi A."/>
            <person name="Getino M."/>
            <person name="Pursley I."/>
            <person name="Horton D.L."/>
            <person name="Alikhan N.F."/>
            <person name="Baker D."/>
            <person name="Gharbi K."/>
            <person name="Hall N."/>
            <person name="Watson M."/>
            <person name="Adriaenssens E.M."/>
            <person name="Foster-Nyarko E."/>
            <person name="Jarju S."/>
            <person name="Secka A."/>
            <person name="Antonio M."/>
            <person name="Oren A."/>
            <person name="Chaudhuri R.R."/>
            <person name="La Ragione R."/>
            <person name="Hildebrand F."/>
            <person name="Pallen M.J."/>
        </authorList>
    </citation>
    <scope>NUCLEOTIDE SEQUENCE</scope>
    <source>
        <strain evidence="2">CHK183-6373</strain>
    </source>
</reference>
<name>A0A9D1TEV4_9FIRM</name>
<dbReference type="Gene3D" id="3.30.420.40">
    <property type="match status" value="2"/>
</dbReference>
<sequence>MLLGIDGGGTKTDALLTDNEGNVLFRRVGGGSNLNDSGLGAVEEHLRALFADLPAGPIDAVYAGVAGCATSDNSQILGQCLRELLPQAKCIEVTSDMPNAYYTVDGVRDGICVVAGTGASGGALVGGKLRQVGGWGHLIDDAGSGFDVGRAVLRAVLRAHDGRGPQTALTPLVEKQLGMSAQDAIGMLYREGRHKIASFAPLAFAAMEEDEVARGIVETAAEELCALIRAAARHLSAPPYFTVLCGGLWKAQPLYARVKALLGADYDLRLPTLPPVCGCAAAAGQKIGLSILPKLKEAHFA</sequence>
<dbReference type="AlphaFoldDB" id="A0A9D1TEV4"/>
<dbReference type="EMBL" id="DVOT01000264">
    <property type="protein sequence ID" value="HIV29262.1"/>
    <property type="molecule type" value="Genomic_DNA"/>
</dbReference>
<accession>A0A9D1TEV4</accession>
<dbReference type="CDD" id="cd24007">
    <property type="entry name" value="ASKHA_NBD_eukNAGK-like"/>
    <property type="match status" value="1"/>
</dbReference>
<dbReference type="Pfam" id="PF01869">
    <property type="entry name" value="BcrAD_BadFG"/>
    <property type="match status" value="1"/>
</dbReference>
<evidence type="ECO:0000313" key="3">
    <source>
        <dbReference type="Proteomes" id="UP000886884"/>
    </source>
</evidence>
<dbReference type="SUPFAM" id="SSF53067">
    <property type="entry name" value="Actin-like ATPase domain"/>
    <property type="match status" value="2"/>
</dbReference>
<dbReference type="InterPro" id="IPR043129">
    <property type="entry name" value="ATPase_NBD"/>
</dbReference>
<dbReference type="Proteomes" id="UP000886884">
    <property type="component" value="Unassembled WGS sequence"/>
</dbReference>
<proteinExistence type="predicted"/>
<gene>
    <name evidence="2" type="ORF">IAA64_14985</name>
</gene>
<feature type="domain" description="ATPase BadF/BadG/BcrA/BcrD type" evidence="1">
    <location>
        <begin position="3"/>
        <end position="260"/>
    </location>
</feature>
<reference evidence="2" key="1">
    <citation type="submission" date="2020-10" db="EMBL/GenBank/DDBJ databases">
        <authorList>
            <person name="Gilroy R."/>
        </authorList>
    </citation>
    <scope>NUCLEOTIDE SEQUENCE</scope>
    <source>
        <strain evidence="2">CHK183-6373</strain>
    </source>
</reference>
<organism evidence="2 3">
    <name type="scientific">Candidatus Ornithocaccomicrobium faecavium</name>
    <dbReference type="NCBI Taxonomy" id="2840890"/>
    <lineage>
        <taxon>Bacteria</taxon>
        <taxon>Bacillati</taxon>
        <taxon>Bacillota</taxon>
        <taxon>Clostridia</taxon>
        <taxon>Candidatus Ornithocaccomicrobium</taxon>
    </lineage>
</organism>
<dbReference type="PANTHER" id="PTHR43190">
    <property type="entry name" value="N-ACETYL-D-GLUCOSAMINE KINASE"/>
    <property type="match status" value="1"/>
</dbReference>
<dbReference type="InterPro" id="IPR052519">
    <property type="entry name" value="Euk-type_GlcNAc_Kinase"/>
</dbReference>
<protein>
    <recommendedName>
        <fullName evidence="1">ATPase BadF/BadG/BcrA/BcrD type domain-containing protein</fullName>
    </recommendedName>
</protein>
<dbReference type="InterPro" id="IPR002731">
    <property type="entry name" value="ATPase_BadF"/>
</dbReference>
<dbReference type="PANTHER" id="PTHR43190:SF3">
    <property type="entry name" value="N-ACETYL-D-GLUCOSAMINE KINASE"/>
    <property type="match status" value="1"/>
</dbReference>
<comment type="caution">
    <text evidence="2">The sequence shown here is derived from an EMBL/GenBank/DDBJ whole genome shotgun (WGS) entry which is preliminary data.</text>
</comment>
<evidence type="ECO:0000259" key="1">
    <source>
        <dbReference type="Pfam" id="PF01869"/>
    </source>
</evidence>